<dbReference type="AlphaFoldDB" id="A0A368VPE7"/>
<dbReference type="InterPro" id="IPR050682">
    <property type="entry name" value="ModA/WtpA"/>
</dbReference>
<dbReference type="OrthoDB" id="9785015at2"/>
<dbReference type="EMBL" id="QPJC01000006">
    <property type="protein sequence ID" value="RCW43601.1"/>
    <property type="molecule type" value="Genomic_DNA"/>
</dbReference>
<dbReference type="GO" id="GO:0030973">
    <property type="term" value="F:molybdate ion binding"/>
    <property type="evidence" value="ECO:0007669"/>
    <property type="project" value="TreeGrafter"/>
</dbReference>
<protein>
    <submittedName>
        <fullName evidence="5">Molybdate transport system substrate-binding protein</fullName>
    </submittedName>
</protein>
<keyword evidence="4" id="KW-0500">Molybdenum</keyword>
<feature type="binding site" evidence="4">
    <location>
        <position position="39"/>
    </location>
    <ligand>
        <name>molybdate</name>
        <dbReference type="ChEBI" id="CHEBI:36264"/>
    </ligand>
</feature>
<dbReference type="RefSeq" id="WP_114453189.1">
    <property type="nucleotide sequence ID" value="NZ_QPJC01000006.1"/>
</dbReference>
<evidence type="ECO:0000256" key="2">
    <source>
        <dbReference type="ARBA" id="ARBA00022723"/>
    </source>
</evidence>
<evidence type="ECO:0000256" key="4">
    <source>
        <dbReference type="PIRSR" id="PIRSR004846-1"/>
    </source>
</evidence>
<keyword evidence="6" id="KW-1185">Reference proteome</keyword>
<comment type="similarity">
    <text evidence="1">Belongs to the bacterial solute-binding protein ModA family.</text>
</comment>
<keyword evidence="2 4" id="KW-0479">Metal-binding</keyword>
<evidence type="ECO:0000313" key="6">
    <source>
        <dbReference type="Proteomes" id="UP000253495"/>
    </source>
</evidence>
<dbReference type="GO" id="GO:0046872">
    <property type="term" value="F:metal ion binding"/>
    <property type="evidence" value="ECO:0007669"/>
    <property type="project" value="UniProtKB-KW"/>
</dbReference>
<feature type="binding site" evidence="4">
    <location>
        <position position="170"/>
    </location>
    <ligand>
        <name>molybdate</name>
        <dbReference type="ChEBI" id="CHEBI:36264"/>
    </ligand>
</feature>
<gene>
    <name evidence="5" type="ORF">DFQ14_10679</name>
</gene>
<reference evidence="5 6" key="1">
    <citation type="submission" date="2018-07" db="EMBL/GenBank/DDBJ databases">
        <title>Genomic Encyclopedia of Type Strains, Phase III (KMG-III): the genomes of soil and plant-associated and newly described type strains.</title>
        <authorList>
            <person name="Whitman W."/>
        </authorList>
    </citation>
    <scope>NUCLEOTIDE SEQUENCE [LARGE SCALE GENOMIC DNA]</scope>
    <source>
        <strain evidence="5 6">CECT 8575</strain>
    </source>
</reference>
<evidence type="ECO:0000313" key="5">
    <source>
        <dbReference type="EMBL" id="RCW43601.1"/>
    </source>
</evidence>
<name>A0A368VPE7_9ACTN</name>
<feature type="binding site" evidence="4">
    <location>
        <position position="188"/>
    </location>
    <ligand>
        <name>molybdate</name>
        <dbReference type="ChEBI" id="CHEBI:36264"/>
    </ligand>
</feature>
<sequence length="252" mass="26083">MSGHRRLAAGLAVLLVLLTGCAGRDSGGGRTLTVLAAASLTEAFRDIGAKFSAEHPGVRVRFNFQGSTLLAEQIRQGRSADVYASADTRTMAKVVRAQAAAGQPRTFATNRLTIAVPAGNPAGIASLADLARPGPAVVVCAPQVPCGAATQDVERITGVRLSPVSEESNVKAVLNKVIAGEADAGLVYVTDARAAGEQVRAIDFPASKRAVHSYPAVVLKGADHPELAAEFARFLQGTQAREILGKYGFGTP</sequence>
<dbReference type="PANTHER" id="PTHR30632:SF0">
    <property type="entry name" value="SULFATE-BINDING PROTEIN"/>
    <property type="match status" value="1"/>
</dbReference>
<dbReference type="Gene3D" id="3.40.190.10">
    <property type="entry name" value="Periplasmic binding protein-like II"/>
    <property type="match status" value="2"/>
</dbReference>
<dbReference type="NCBIfam" id="TIGR01256">
    <property type="entry name" value="modA"/>
    <property type="match status" value="1"/>
</dbReference>
<comment type="caution">
    <text evidence="5">The sequence shown here is derived from an EMBL/GenBank/DDBJ whole genome shotgun (WGS) entry which is preliminary data.</text>
</comment>
<dbReference type="Pfam" id="PF13531">
    <property type="entry name" value="SBP_bac_11"/>
    <property type="match status" value="1"/>
</dbReference>
<dbReference type="PIRSF" id="PIRSF004846">
    <property type="entry name" value="ModA"/>
    <property type="match status" value="1"/>
</dbReference>
<evidence type="ECO:0000256" key="3">
    <source>
        <dbReference type="ARBA" id="ARBA00022729"/>
    </source>
</evidence>
<proteinExistence type="inferred from homology"/>
<dbReference type="CDD" id="cd13538">
    <property type="entry name" value="PBP2_ModA_like_1"/>
    <property type="match status" value="1"/>
</dbReference>
<feature type="binding site" evidence="4">
    <location>
        <position position="67"/>
    </location>
    <ligand>
        <name>molybdate</name>
        <dbReference type="ChEBI" id="CHEBI:36264"/>
    </ligand>
</feature>
<evidence type="ECO:0000256" key="1">
    <source>
        <dbReference type="ARBA" id="ARBA00009175"/>
    </source>
</evidence>
<dbReference type="SUPFAM" id="SSF53850">
    <property type="entry name" value="Periplasmic binding protein-like II"/>
    <property type="match status" value="1"/>
</dbReference>
<accession>A0A368VPE7</accession>
<dbReference type="Proteomes" id="UP000253495">
    <property type="component" value="Unassembled WGS sequence"/>
</dbReference>
<keyword evidence="3" id="KW-0732">Signal</keyword>
<dbReference type="PROSITE" id="PS51257">
    <property type="entry name" value="PROKAR_LIPOPROTEIN"/>
    <property type="match status" value="1"/>
</dbReference>
<dbReference type="PANTHER" id="PTHR30632">
    <property type="entry name" value="MOLYBDATE-BINDING PERIPLASMIC PROTEIN"/>
    <property type="match status" value="1"/>
</dbReference>
<dbReference type="InterPro" id="IPR005950">
    <property type="entry name" value="ModA"/>
</dbReference>
<organism evidence="5 6">
    <name type="scientific">Halopolyspora algeriensis</name>
    <dbReference type="NCBI Taxonomy" id="1500506"/>
    <lineage>
        <taxon>Bacteria</taxon>
        <taxon>Bacillati</taxon>
        <taxon>Actinomycetota</taxon>
        <taxon>Actinomycetes</taxon>
        <taxon>Actinomycetes incertae sedis</taxon>
        <taxon>Halopolyspora</taxon>
    </lineage>
</organism>
<dbReference type="GO" id="GO:0015689">
    <property type="term" value="P:molybdate ion transport"/>
    <property type="evidence" value="ECO:0007669"/>
    <property type="project" value="InterPro"/>
</dbReference>